<keyword evidence="3" id="KW-1185">Reference proteome</keyword>
<organism evidence="2 3">
    <name type="scientific">Amaricoccus macauensis</name>
    <dbReference type="NCBI Taxonomy" id="57001"/>
    <lineage>
        <taxon>Bacteria</taxon>
        <taxon>Pseudomonadati</taxon>
        <taxon>Pseudomonadota</taxon>
        <taxon>Alphaproteobacteria</taxon>
        <taxon>Rhodobacterales</taxon>
        <taxon>Paracoccaceae</taxon>
        <taxon>Amaricoccus</taxon>
    </lineage>
</organism>
<proteinExistence type="predicted"/>
<evidence type="ECO:0000313" key="3">
    <source>
        <dbReference type="Proteomes" id="UP000549457"/>
    </source>
</evidence>
<protein>
    <recommendedName>
        <fullName evidence="4">Acyloxyacyl hydrolase</fullName>
    </recommendedName>
</protein>
<accession>A0A840SIE7</accession>
<reference evidence="2 3" key="1">
    <citation type="submission" date="2020-08" db="EMBL/GenBank/DDBJ databases">
        <title>Genomic Encyclopedia of Type Strains, Phase IV (KMG-IV): sequencing the most valuable type-strain genomes for metagenomic binning, comparative biology and taxonomic classification.</title>
        <authorList>
            <person name="Goeker M."/>
        </authorList>
    </citation>
    <scope>NUCLEOTIDE SEQUENCE [LARGE SCALE GENOMIC DNA]</scope>
    <source>
        <strain evidence="2 3">DSM 101730</strain>
    </source>
</reference>
<evidence type="ECO:0000313" key="2">
    <source>
        <dbReference type="EMBL" id="MBB5220540.1"/>
    </source>
</evidence>
<keyword evidence="1" id="KW-0732">Signal</keyword>
<dbReference type="RefSeq" id="WP_184146706.1">
    <property type="nucleotide sequence ID" value="NZ_JACHFM010000001.1"/>
</dbReference>
<feature type="signal peptide" evidence="1">
    <location>
        <begin position="1"/>
        <end position="23"/>
    </location>
</feature>
<sequence length="199" mass="21745">MTKATPISAALLLAAVSLSPAVAGSPAPETEDNAFVFTGRLLDEDMGDSLKIISGDYEDNFITGIGAQDFAIHTGIVSLGYELGAAARYGQDSTFEAWGGLVGRIDDIRLLDWLYVSPALVFGLSYVSDSHEGREKRLEAQAEGDARMLFYLSPELDFRRSPDARYSVFYRLHHRSGAWNTLGMHGGSNANIFGVRMRF</sequence>
<name>A0A840SIE7_9RHOB</name>
<evidence type="ECO:0000256" key="1">
    <source>
        <dbReference type="SAM" id="SignalP"/>
    </source>
</evidence>
<dbReference type="AlphaFoldDB" id="A0A840SIE7"/>
<dbReference type="Proteomes" id="UP000549457">
    <property type="component" value="Unassembled WGS sequence"/>
</dbReference>
<gene>
    <name evidence="2" type="ORF">HNP73_000461</name>
</gene>
<feature type="chain" id="PRO_5033036346" description="Acyloxyacyl hydrolase" evidence="1">
    <location>
        <begin position="24"/>
        <end position="199"/>
    </location>
</feature>
<dbReference type="EMBL" id="JACHFM010000001">
    <property type="protein sequence ID" value="MBB5220540.1"/>
    <property type="molecule type" value="Genomic_DNA"/>
</dbReference>
<comment type="caution">
    <text evidence="2">The sequence shown here is derived from an EMBL/GenBank/DDBJ whole genome shotgun (WGS) entry which is preliminary data.</text>
</comment>
<evidence type="ECO:0008006" key="4">
    <source>
        <dbReference type="Google" id="ProtNLM"/>
    </source>
</evidence>